<dbReference type="GO" id="GO:0003723">
    <property type="term" value="F:RNA binding"/>
    <property type="evidence" value="ECO:0007669"/>
    <property type="project" value="UniProtKB-KW"/>
</dbReference>
<name>K0TGR2_THAOC</name>
<dbReference type="Pfam" id="PF03657">
    <property type="entry name" value="UPF0113"/>
    <property type="match status" value="1"/>
</dbReference>
<evidence type="ECO:0000313" key="9">
    <source>
        <dbReference type="Proteomes" id="UP000266841"/>
    </source>
</evidence>
<dbReference type="CDD" id="cd21151">
    <property type="entry name" value="PUA_Nip7-like"/>
    <property type="match status" value="1"/>
</dbReference>
<comment type="subcellular location">
    <subcellularLocation>
        <location evidence="1">Nucleus</location>
        <location evidence="1">Nucleolus</location>
    </subcellularLocation>
</comment>
<dbReference type="PROSITE" id="PS50890">
    <property type="entry name" value="PUA"/>
    <property type="match status" value="1"/>
</dbReference>
<keyword evidence="9" id="KW-1185">Reference proteome</keyword>
<evidence type="ECO:0000256" key="1">
    <source>
        <dbReference type="ARBA" id="ARBA00004604"/>
    </source>
</evidence>
<dbReference type="FunFam" id="2.30.130.10:FF:000002">
    <property type="entry name" value="60S ribosome subunit biogenesis protein NIP7 homolog"/>
    <property type="match status" value="1"/>
</dbReference>
<dbReference type="Proteomes" id="UP000266841">
    <property type="component" value="Unassembled WGS sequence"/>
</dbReference>
<feature type="region of interest" description="Disordered" evidence="6">
    <location>
        <begin position="128"/>
        <end position="174"/>
    </location>
</feature>
<reference evidence="8 9" key="1">
    <citation type="journal article" date="2012" name="Genome Biol.">
        <title>Genome and low-iron response of an oceanic diatom adapted to chronic iron limitation.</title>
        <authorList>
            <person name="Lommer M."/>
            <person name="Specht M."/>
            <person name="Roy A.S."/>
            <person name="Kraemer L."/>
            <person name="Andreson R."/>
            <person name="Gutowska M.A."/>
            <person name="Wolf J."/>
            <person name="Bergner S.V."/>
            <person name="Schilhabel M.B."/>
            <person name="Klostermeier U.C."/>
            <person name="Beiko R.G."/>
            <person name="Rosenstiel P."/>
            <person name="Hippler M."/>
            <person name="Laroche J."/>
        </authorList>
    </citation>
    <scope>NUCLEOTIDE SEQUENCE [LARGE SCALE GENOMIC DNA]</scope>
    <source>
        <strain evidence="8 9">CCMP1005</strain>
    </source>
</reference>
<evidence type="ECO:0000256" key="3">
    <source>
        <dbReference type="ARBA" id="ARBA00022517"/>
    </source>
</evidence>
<dbReference type="InterPro" id="IPR015947">
    <property type="entry name" value="PUA-like_sf"/>
</dbReference>
<feature type="compositionally biased region" description="Polar residues" evidence="6">
    <location>
        <begin position="154"/>
        <end position="173"/>
    </location>
</feature>
<dbReference type="GO" id="GO:0005730">
    <property type="term" value="C:nucleolus"/>
    <property type="evidence" value="ECO:0007669"/>
    <property type="project" value="UniProtKB-SubCell"/>
</dbReference>
<dbReference type="Pfam" id="PF17833">
    <property type="entry name" value="pre-PUA_NIP7"/>
    <property type="match status" value="1"/>
</dbReference>
<dbReference type="Gene3D" id="3.10.450.220">
    <property type="match status" value="1"/>
</dbReference>
<gene>
    <name evidence="8" type="ORF">THAOC_09073</name>
</gene>
<dbReference type="eggNOG" id="KOG3492">
    <property type="taxonomic scope" value="Eukaryota"/>
</dbReference>
<dbReference type="SMART" id="SM00359">
    <property type="entry name" value="PUA"/>
    <property type="match status" value="1"/>
</dbReference>
<protein>
    <recommendedName>
        <fullName evidence="7">PUA domain-containing protein</fullName>
    </recommendedName>
</protein>
<keyword evidence="3" id="KW-0690">Ribosome biogenesis</keyword>
<comment type="caution">
    <text evidence="8">The sequence shown here is derived from an EMBL/GenBank/DDBJ whole genome shotgun (WGS) entry which is preliminary data.</text>
</comment>
<evidence type="ECO:0000256" key="4">
    <source>
        <dbReference type="ARBA" id="ARBA00022884"/>
    </source>
</evidence>
<keyword evidence="5" id="KW-0539">Nucleus</keyword>
<dbReference type="InterPro" id="IPR005155">
    <property type="entry name" value="UPF0113_PUA"/>
</dbReference>
<dbReference type="SUPFAM" id="SSF88802">
    <property type="entry name" value="Pre-PUA domain"/>
    <property type="match status" value="1"/>
</dbReference>
<dbReference type="SUPFAM" id="SSF88697">
    <property type="entry name" value="PUA domain-like"/>
    <property type="match status" value="1"/>
</dbReference>
<evidence type="ECO:0000256" key="2">
    <source>
        <dbReference type="ARBA" id="ARBA00009895"/>
    </source>
</evidence>
<dbReference type="CDD" id="cd21146">
    <property type="entry name" value="Nip7_N_euk"/>
    <property type="match status" value="1"/>
</dbReference>
<evidence type="ECO:0000259" key="7">
    <source>
        <dbReference type="SMART" id="SM00359"/>
    </source>
</evidence>
<dbReference type="GO" id="GO:0042254">
    <property type="term" value="P:ribosome biogenesis"/>
    <property type="evidence" value="ECO:0007669"/>
    <property type="project" value="UniProtKB-KW"/>
</dbReference>
<accession>K0TGR2</accession>
<organism evidence="8 9">
    <name type="scientific">Thalassiosira oceanica</name>
    <name type="common">Marine diatom</name>
    <dbReference type="NCBI Taxonomy" id="159749"/>
    <lineage>
        <taxon>Eukaryota</taxon>
        <taxon>Sar</taxon>
        <taxon>Stramenopiles</taxon>
        <taxon>Ochrophyta</taxon>
        <taxon>Bacillariophyta</taxon>
        <taxon>Coscinodiscophyceae</taxon>
        <taxon>Thalassiosirophycidae</taxon>
        <taxon>Thalassiosirales</taxon>
        <taxon>Thalassiosiraceae</taxon>
        <taxon>Thalassiosira</taxon>
    </lineage>
</organism>
<evidence type="ECO:0000313" key="8">
    <source>
        <dbReference type="EMBL" id="EJK69647.1"/>
    </source>
</evidence>
<dbReference type="InterPro" id="IPR036974">
    <property type="entry name" value="PUA_sf"/>
</dbReference>
<proteinExistence type="inferred from homology"/>
<dbReference type="Gene3D" id="2.30.130.10">
    <property type="entry name" value="PUA domain"/>
    <property type="match status" value="1"/>
</dbReference>
<sequence>MGVCGSRDGGIETAWTAPMIGAVASVKPAFSFGIGSPSAASAQETAFPAGKGTVAAAASTASTGAFSLGSRARRRDSRFHLGWANGGLEARRLCCGIAAAPEAKDWHTRAGAFTKQMQSCHVRIVRRRGGSAGPASRGDAGFGAESPNLRDTYFSRTRPWNQSPSQRSRSESGISWADRVVGHTGIVHSSGRTRNNIMRPLTEEETKTLFQKLAEYMGRSIERLINRSDERHCFRLIKDRVYYISESVMKASTSINKDNLLHCGTCLGKFTKSGKFRLHVTALDYLAQYSKYKVWLKPSAEMSFLYGNNVIKSGLARITESTPQYAGVVVYNLADIPLGFGVAAQTTEACKELDPTANVVLHQADVGEFLRGLEDDVF</sequence>
<dbReference type="PANTHER" id="PTHR23415">
    <property type="entry name" value="CYCLIN-DEPENDENT KINASES REGULATORY SUBUNIT/60S RIBOSOME SUBUNIT BIOGENESIS PROTEIN NIP7"/>
    <property type="match status" value="1"/>
</dbReference>
<dbReference type="InterPro" id="IPR040598">
    <property type="entry name" value="NIP7_N"/>
</dbReference>
<dbReference type="AlphaFoldDB" id="K0TGR2"/>
<dbReference type="EMBL" id="AGNL01009782">
    <property type="protein sequence ID" value="EJK69647.1"/>
    <property type="molecule type" value="Genomic_DNA"/>
</dbReference>
<dbReference type="OrthoDB" id="27490at2759"/>
<evidence type="ECO:0000256" key="6">
    <source>
        <dbReference type="SAM" id="MobiDB-lite"/>
    </source>
</evidence>
<comment type="similarity">
    <text evidence="2">Belongs to the NIP7 family.</text>
</comment>
<dbReference type="FunFam" id="3.10.450.220:FF:000001">
    <property type="entry name" value="60S ribosome subunit biogenesis protein NIP7 homolog"/>
    <property type="match status" value="1"/>
</dbReference>
<keyword evidence="4" id="KW-0694">RNA-binding</keyword>
<evidence type="ECO:0000256" key="5">
    <source>
        <dbReference type="ARBA" id="ARBA00023242"/>
    </source>
</evidence>
<dbReference type="InterPro" id="IPR055359">
    <property type="entry name" value="Nip7_N_euk"/>
</dbReference>
<dbReference type="InterPro" id="IPR002478">
    <property type="entry name" value="PUA"/>
</dbReference>
<feature type="domain" description="PUA" evidence="7">
    <location>
        <begin position="292"/>
        <end position="367"/>
    </location>
</feature>